<evidence type="ECO:0000256" key="2">
    <source>
        <dbReference type="ARBA" id="ARBA00022617"/>
    </source>
</evidence>
<evidence type="ECO:0000256" key="5">
    <source>
        <dbReference type="ARBA" id="ARBA00023004"/>
    </source>
</evidence>
<organism evidence="8 9">
    <name type="scientific">Paenibacillus rhizosphaerae</name>
    <dbReference type="NCBI Taxonomy" id="297318"/>
    <lineage>
        <taxon>Bacteria</taxon>
        <taxon>Bacillati</taxon>
        <taxon>Bacillota</taxon>
        <taxon>Bacilli</taxon>
        <taxon>Bacillales</taxon>
        <taxon>Paenibacillaceae</taxon>
        <taxon>Paenibacillus</taxon>
    </lineage>
</organism>
<dbReference type="Pfam" id="PF00067">
    <property type="entry name" value="p450"/>
    <property type="match status" value="1"/>
</dbReference>
<keyword evidence="6 7" id="KW-0503">Monooxygenase</keyword>
<dbReference type="GO" id="GO:0016705">
    <property type="term" value="F:oxidoreductase activity, acting on paired donors, with incorporation or reduction of molecular oxygen"/>
    <property type="evidence" value="ECO:0007669"/>
    <property type="project" value="InterPro"/>
</dbReference>
<evidence type="ECO:0000256" key="7">
    <source>
        <dbReference type="RuleBase" id="RU000461"/>
    </source>
</evidence>
<dbReference type="Gene3D" id="1.10.630.10">
    <property type="entry name" value="Cytochrome P450"/>
    <property type="match status" value="1"/>
</dbReference>
<keyword evidence="5 7" id="KW-0408">Iron</keyword>
<dbReference type="SUPFAM" id="SSF48264">
    <property type="entry name" value="Cytochrome P450"/>
    <property type="match status" value="1"/>
</dbReference>
<keyword evidence="4 7" id="KW-0560">Oxidoreductase</keyword>
<evidence type="ECO:0000313" key="9">
    <source>
        <dbReference type="Proteomes" id="UP000517523"/>
    </source>
</evidence>
<evidence type="ECO:0000256" key="4">
    <source>
        <dbReference type="ARBA" id="ARBA00023002"/>
    </source>
</evidence>
<dbReference type="Proteomes" id="UP000517523">
    <property type="component" value="Unassembled WGS sequence"/>
</dbReference>
<evidence type="ECO:0000256" key="1">
    <source>
        <dbReference type="ARBA" id="ARBA00010617"/>
    </source>
</evidence>
<dbReference type="PANTHER" id="PTHR46696:SF1">
    <property type="entry name" value="CYTOCHROME P450 YJIB-RELATED"/>
    <property type="match status" value="1"/>
</dbReference>
<dbReference type="InterPro" id="IPR036396">
    <property type="entry name" value="Cyt_P450_sf"/>
</dbReference>
<dbReference type="AlphaFoldDB" id="A0A839U0Q7"/>
<dbReference type="InterPro" id="IPR001128">
    <property type="entry name" value="Cyt_P450"/>
</dbReference>
<dbReference type="GO" id="GO:0020037">
    <property type="term" value="F:heme binding"/>
    <property type="evidence" value="ECO:0007669"/>
    <property type="project" value="InterPro"/>
</dbReference>
<dbReference type="GO" id="GO:0005506">
    <property type="term" value="F:iron ion binding"/>
    <property type="evidence" value="ECO:0007669"/>
    <property type="project" value="InterPro"/>
</dbReference>
<accession>A0A839U0Q7</accession>
<protein>
    <submittedName>
        <fullName evidence="8">Cytochrome P450 PksS</fullName>
    </submittedName>
</protein>
<evidence type="ECO:0000313" key="8">
    <source>
        <dbReference type="EMBL" id="MBB3131340.1"/>
    </source>
</evidence>
<comment type="caution">
    <text evidence="8">The sequence shown here is derived from an EMBL/GenBank/DDBJ whole genome shotgun (WGS) entry which is preliminary data.</text>
</comment>
<dbReference type="PANTHER" id="PTHR46696">
    <property type="entry name" value="P450, PUTATIVE (EUROFUNG)-RELATED"/>
    <property type="match status" value="1"/>
</dbReference>
<evidence type="ECO:0000256" key="6">
    <source>
        <dbReference type="ARBA" id="ARBA00023033"/>
    </source>
</evidence>
<dbReference type="PROSITE" id="PS00086">
    <property type="entry name" value="CYTOCHROME_P450"/>
    <property type="match status" value="1"/>
</dbReference>
<keyword evidence="3 7" id="KW-0479">Metal-binding</keyword>
<dbReference type="PRINTS" id="PR00385">
    <property type="entry name" value="P450"/>
</dbReference>
<dbReference type="GO" id="GO:0004497">
    <property type="term" value="F:monooxygenase activity"/>
    <property type="evidence" value="ECO:0007669"/>
    <property type="project" value="UniProtKB-KW"/>
</dbReference>
<reference evidence="8 9" key="1">
    <citation type="submission" date="2020-08" db="EMBL/GenBank/DDBJ databases">
        <title>Genomic Encyclopedia of Type Strains, Phase III (KMG-III): the genomes of soil and plant-associated and newly described type strains.</title>
        <authorList>
            <person name="Whitman W."/>
        </authorList>
    </citation>
    <scope>NUCLEOTIDE SEQUENCE [LARGE SCALE GENOMIC DNA]</scope>
    <source>
        <strain evidence="8 9">CECT 5831</strain>
    </source>
</reference>
<dbReference type="PRINTS" id="PR00359">
    <property type="entry name" value="BP450"/>
</dbReference>
<gene>
    <name evidence="8" type="ORF">FHS19_006060</name>
</gene>
<dbReference type="InterPro" id="IPR002397">
    <property type="entry name" value="Cyt_P450_B"/>
</dbReference>
<dbReference type="CDD" id="cd11029">
    <property type="entry name" value="CYP107-like"/>
    <property type="match status" value="1"/>
</dbReference>
<comment type="similarity">
    <text evidence="1 7">Belongs to the cytochrome P450 family.</text>
</comment>
<dbReference type="RefSeq" id="WP_183586095.1">
    <property type="nucleotide sequence ID" value="NZ_JACHXJ010000006.1"/>
</dbReference>
<dbReference type="InterPro" id="IPR017972">
    <property type="entry name" value="Cyt_P450_CS"/>
</dbReference>
<dbReference type="EMBL" id="JACHXJ010000006">
    <property type="protein sequence ID" value="MBB3131340.1"/>
    <property type="molecule type" value="Genomic_DNA"/>
</dbReference>
<keyword evidence="2 7" id="KW-0349">Heme</keyword>
<proteinExistence type="inferred from homology"/>
<evidence type="ECO:0000256" key="3">
    <source>
        <dbReference type="ARBA" id="ARBA00022723"/>
    </source>
</evidence>
<sequence length="417" mass="47476">MVKIAIDDLNSPETLRDVIGFYKKLAKQQEPLIRLDDYYGMGPAWIAWRHDDAVTILKDPRFIKDMRKLVSSQDQQQSLQNQQQSINDSPSMKEQFEWTMNMPNMLEVDPPDHTRLRRLTAKAFTPHMIENLRPRIQQIADELLDAVIEQGKMDLITDFAFPLPIRVISEMLGIPAIDQDKIRDWTHKLMSGNADPSQNAELAKALQEYIHYIKTLLDEKRKHPGEDVMSALVHAYEEGDQLSENELLSTIGLLIVAGHETTTNLIGNGILALLQHPQQTRLLRDNPSLLPSAIEELLRFSGPIMYSYRFAGEDMTMHGKTIRKGEMMLFTLAAANFDPQKFSNPEVLDITREENEHLAFGKGIHHCLGAPLARLEGQIAFGTLLQRLPDLRLAIRPEQLIYNKSAIRSLASIPMIF</sequence>
<name>A0A839U0Q7_9BACL</name>
<dbReference type="FunFam" id="1.10.630.10:FF:000018">
    <property type="entry name" value="Cytochrome P450 monooxygenase"/>
    <property type="match status" value="1"/>
</dbReference>